<evidence type="ECO:0000313" key="2">
    <source>
        <dbReference type="EMBL" id="MCW1886922.1"/>
    </source>
</evidence>
<comment type="caution">
    <text evidence="2">The sequence shown here is derived from an EMBL/GenBank/DDBJ whole genome shotgun (WGS) entry which is preliminary data.</text>
</comment>
<dbReference type="EMBL" id="JAPDDS010000013">
    <property type="protein sequence ID" value="MCW1886922.1"/>
    <property type="molecule type" value="Genomic_DNA"/>
</dbReference>
<dbReference type="InterPro" id="IPR013424">
    <property type="entry name" value="Ice-binding_C"/>
</dbReference>
<sequence length="235" mass="24963">MAAAALSLPAAAQTLQPDIEQRYQTRNYLISRGNEVTMQDSGTDLRTGPAGSWIFDFCADFDAGNNESTLYNVSSGFGGLTVAQSNDISALLYNTLPTFDAMVREGISQSGMDWPTESYSGYNDLLAYGAGLQLALWEIIHDSASRKIGTGNFSVADPSDSVAAAGRANAQAFLDGVAGGWTYAPGFTFQYARPVDGNGVGVPNGQDRLWVVIPEPSTALLGAFGALCLLRRRRA</sequence>
<keyword evidence="3" id="KW-1185">Reference proteome</keyword>
<dbReference type="Proteomes" id="UP001207930">
    <property type="component" value="Unassembled WGS sequence"/>
</dbReference>
<dbReference type="RefSeq" id="WP_264502877.1">
    <property type="nucleotide sequence ID" value="NZ_JAPDDS010000013.1"/>
</dbReference>
<protein>
    <submittedName>
        <fullName evidence="2">PEP-CTERM sorting domain-containing protein</fullName>
    </submittedName>
</protein>
<evidence type="ECO:0000259" key="1">
    <source>
        <dbReference type="Pfam" id="PF07589"/>
    </source>
</evidence>
<name>A0ABT3FTR0_9BACT</name>
<dbReference type="Pfam" id="PF07589">
    <property type="entry name" value="PEP-CTERM"/>
    <property type="match status" value="1"/>
</dbReference>
<gene>
    <name evidence="2" type="ORF">OKA04_19435</name>
</gene>
<accession>A0ABT3FTR0</accession>
<feature type="domain" description="Ice-binding protein C-terminal" evidence="1">
    <location>
        <begin position="213"/>
        <end position="234"/>
    </location>
</feature>
<proteinExistence type="predicted"/>
<organism evidence="2 3">
    <name type="scientific">Luteolibacter flavescens</name>
    <dbReference type="NCBI Taxonomy" id="1859460"/>
    <lineage>
        <taxon>Bacteria</taxon>
        <taxon>Pseudomonadati</taxon>
        <taxon>Verrucomicrobiota</taxon>
        <taxon>Verrucomicrobiia</taxon>
        <taxon>Verrucomicrobiales</taxon>
        <taxon>Verrucomicrobiaceae</taxon>
        <taxon>Luteolibacter</taxon>
    </lineage>
</organism>
<reference evidence="2 3" key="1">
    <citation type="submission" date="2022-10" db="EMBL/GenBank/DDBJ databases">
        <title>Luteolibacter flavescens strain MCCC 1K03193, whole genome shotgun sequencing project.</title>
        <authorList>
            <person name="Zhao G."/>
            <person name="Shen L."/>
        </authorList>
    </citation>
    <scope>NUCLEOTIDE SEQUENCE [LARGE SCALE GENOMIC DNA]</scope>
    <source>
        <strain evidence="2 3">MCCC 1K03193</strain>
    </source>
</reference>
<evidence type="ECO:0000313" key="3">
    <source>
        <dbReference type="Proteomes" id="UP001207930"/>
    </source>
</evidence>